<feature type="domain" description="RNA polymerase sigma-70 region 2" evidence="5">
    <location>
        <begin position="6"/>
        <end position="70"/>
    </location>
</feature>
<accession>A0A0A3IA13</accession>
<dbReference type="PANTHER" id="PTHR43133:SF60">
    <property type="entry name" value="RNA POLYMERASE SIGMA FACTOR SIGV"/>
    <property type="match status" value="1"/>
</dbReference>
<dbReference type="CDD" id="cd06171">
    <property type="entry name" value="Sigma70_r4"/>
    <property type="match status" value="1"/>
</dbReference>
<dbReference type="Pfam" id="PF08281">
    <property type="entry name" value="Sigma70_r4_2"/>
    <property type="match status" value="1"/>
</dbReference>
<name>A0A0A3IA13_9BACI</name>
<dbReference type="InterPro" id="IPR039425">
    <property type="entry name" value="RNA_pol_sigma-70-like"/>
</dbReference>
<dbReference type="InterPro" id="IPR036388">
    <property type="entry name" value="WH-like_DNA-bd_sf"/>
</dbReference>
<organism evidence="7 8">
    <name type="scientific">Lysinibacillus odysseyi 34hs-1 = NBRC 100172</name>
    <dbReference type="NCBI Taxonomy" id="1220589"/>
    <lineage>
        <taxon>Bacteria</taxon>
        <taxon>Bacillati</taxon>
        <taxon>Bacillota</taxon>
        <taxon>Bacilli</taxon>
        <taxon>Bacillales</taxon>
        <taxon>Bacillaceae</taxon>
        <taxon>Lysinibacillus</taxon>
    </lineage>
</organism>
<reference evidence="7 8" key="1">
    <citation type="submission" date="2014-02" db="EMBL/GenBank/DDBJ databases">
        <title>Draft genome sequence of Lysinibacillus odysseyi NBRC 100172.</title>
        <authorList>
            <person name="Zhang F."/>
            <person name="Wang G."/>
            <person name="Zhang L."/>
        </authorList>
    </citation>
    <scope>NUCLEOTIDE SEQUENCE [LARGE SCALE GENOMIC DNA]</scope>
    <source>
        <strain evidence="7 8">NBRC 100172</strain>
    </source>
</reference>
<sequence>MEIEQLIHTYGDYLYHIAFIYTKDERAAEEVVQDVFFKFHQTSHRFDGRSSIKTYLTKMTVNRSYDYLRSWKQRTFSLLEQLTGTSTGADHRVLQKEERGEITNAVLKLPVKYREVLLLYYYEDLQVKEVAEFLQVPVSTVKTRLQRAREKLKQLLPEQQWEVLASDDAR</sequence>
<proteinExistence type="inferred from homology"/>
<evidence type="ECO:0000313" key="7">
    <source>
        <dbReference type="EMBL" id="KGR81569.1"/>
    </source>
</evidence>
<dbReference type="SUPFAM" id="SSF88659">
    <property type="entry name" value="Sigma3 and sigma4 domains of RNA polymerase sigma factors"/>
    <property type="match status" value="1"/>
</dbReference>
<dbReference type="InterPro" id="IPR007627">
    <property type="entry name" value="RNA_pol_sigma70_r2"/>
</dbReference>
<dbReference type="InterPro" id="IPR014284">
    <property type="entry name" value="RNA_pol_sigma-70_dom"/>
</dbReference>
<dbReference type="Gene3D" id="1.10.10.10">
    <property type="entry name" value="Winged helix-like DNA-binding domain superfamily/Winged helix DNA-binding domain"/>
    <property type="match status" value="1"/>
</dbReference>
<evidence type="ECO:0000256" key="2">
    <source>
        <dbReference type="ARBA" id="ARBA00023015"/>
    </source>
</evidence>
<dbReference type="GO" id="GO:0006352">
    <property type="term" value="P:DNA-templated transcription initiation"/>
    <property type="evidence" value="ECO:0007669"/>
    <property type="project" value="InterPro"/>
</dbReference>
<dbReference type="eggNOG" id="COG1595">
    <property type="taxonomic scope" value="Bacteria"/>
</dbReference>
<protein>
    <submittedName>
        <fullName evidence="7">RNA polymerase sigma-70 factor</fullName>
    </submittedName>
</protein>
<evidence type="ECO:0000256" key="4">
    <source>
        <dbReference type="ARBA" id="ARBA00023163"/>
    </source>
</evidence>
<evidence type="ECO:0000259" key="6">
    <source>
        <dbReference type="Pfam" id="PF08281"/>
    </source>
</evidence>
<comment type="similarity">
    <text evidence="1">Belongs to the sigma-70 factor family. ECF subfamily.</text>
</comment>
<dbReference type="PANTHER" id="PTHR43133">
    <property type="entry name" value="RNA POLYMERASE ECF-TYPE SIGMA FACTO"/>
    <property type="match status" value="1"/>
</dbReference>
<dbReference type="OrthoDB" id="9794508at2"/>
<dbReference type="AlphaFoldDB" id="A0A0A3IA13"/>
<dbReference type="GO" id="GO:0016987">
    <property type="term" value="F:sigma factor activity"/>
    <property type="evidence" value="ECO:0007669"/>
    <property type="project" value="UniProtKB-KW"/>
</dbReference>
<keyword evidence="8" id="KW-1185">Reference proteome</keyword>
<dbReference type="STRING" id="1220589.CD32_19640"/>
<dbReference type="InterPro" id="IPR013249">
    <property type="entry name" value="RNA_pol_sigma70_r4_t2"/>
</dbReference>
<dbReference type="GO" id="GO:0003677">
    <property type="term" value="F:DNA binding"/>
    <property type="evidence" value="ECO:0007669"/>
    <property type="project" value="InterPro"/>
</dbReference>
<dbReference type="RefSeq" id="WP_036158023.1">
    <property type="nucleotide sequence ID" value="NZ_AVCX01000001.1"/>
</dbReference>
<dbReference type="EMBL" id="JPVP01000060">
    <property type="protein sequence ID" value="KGR81569.1"/>
    <property type="molecule type" value="Genomic_DNA"/>
</dbReference>
<dbReference type="Gene3D" id="1.10.1740.10">
    <property type="match status" value="1"/>
</dbReference>
<dbReference type="NCBIfam" id="TIGR02937">
    <property type="entry name" value="sigma70-ECF"/>
    <property type="match status" value="1"/>
</dbReference>
<dbReference type="InterPro" id="IPR013325">
    <property type="entry name" value="RNA_pol_sigma_r2"/>
</dbReference>
<dbReference type="SUPFAM" id="SSF88946">
    <property type="entry name" value="Sigma2 domain of RNA polymerase sigma factors"/>
    <property type="match status" value="1"/>
</dbReference>
<evidence type="ECO:0000256" key="3">
    <source>
        <dbReference type="ARBA" id="ARBA00023082"/>
    </source>
</evidence>
<keyword evidence="3" id="KW-0731">Sigma factor</keyword>
<gene>
    <name evidence="7" type="ORF">CD32_19640</name>
</gene>
<keyword evidence="2" id="KW-0805">Transcription regulation</keyword>
<dbReference type="Proteomes" id="UP000030437">
    <property type="component" value="Unassembled WGS sequence"/>
</dbReference>
<dbReference type="InterPro" id="IPR013324">
    <property type="entry name" value="RNA_pol_sigma_r3/r4-like"/>
</dbReference>
<evidence type="ECO:0000256" key="1">
    <source>
        <dbReference type="ARBA" id="ARBA00010641"/>
    </source>
</evidence>
<comment type="caution">
    <text evidence="7">The sequence shown here is derived from an EMBL/GenBank/DDBJ whole genome shotgun (WGS) entry which is preliminary data.</text>
</comment>
<evidence type="ECO:0000259" key="5">
    <source>
        <dbReference type="Pfam" id="PF04542"/>
    </source>
</evidence>
<feature type="domain" description="RNA polymerase sigma factor 70 region 4 type 2" evidence="6">
    <location>
        <begin position="100"/>
        <end position="152"/>
    </location>
</feature>
<keyword evidence="4" id="KW-0804">Transcription</keyword>
<evidence type="ECO:0000313" key="8">
    <source>
        <dbReference type="Proteomes" id="UP000030437"/>
    </source>
</evidence>
<dbReference type="Pfam" id="PF04542">
    <property type="entry name" value="Sigma70_r2"/>
    <property type="match status" value="1"/>
</dbReference>